<evidence type="ECO:0000256" key="2">
    <source>
        <dbReference type="ARBA" id="ARBA00069006"/>
    </source>
</evidence>
<accession>A0AAE0IGT0</accession>
<dbReference type="InterPro" id="IPR041694">
    <property type="entry name" value="ADH_N_2"/>
</dbReference>
<dbReference type="CDD" id="cd05288">
    <property type="entry name" value="PGDH"/>
    <property type="match status" value="1"/>
</dbReference>
<reference evidence="5" key="2">
    <citation type="submission" date="2023-06" db="EMBL/GenBank/DDBJ databases">
        <authorList>
            <consortium name="Lawrence Berkeley National Laboratory"/>
            <person name="Haridas S."/>
            <person name="Hensen N."/>
            <person name="Bonometti L."/>
            <person name="Westerberg I."/>
            <person name="Brannstrom I.O."/>
            <person name="Guillou S."/>
            <person name="Cros-Aarteil S."/>
            <person name="Calhoun S."/>
            <person name="Kuo A."/>
            <person name="Mondo S."/>
            <person name="Pangilinan J."/>
            <person name="Riley R."/>
            <person name="Labutti K."/>
            <person name="Andreopoulos B."/>
            <person name="Lipzen A."/>
            <person name="Chen C."/>
            <person name="Yanf M."/>
            <person name="Daum C."/>
            <person name="Ng V."/>
            <person name="Clum A."/>
            <person name="Steindorff A."/>
            <person name="Ohm R."/>
            <person name="Martin F."/>
            <person name="Silar P."/>
            <person name="Natvig D."/>
            <person name="Lalanne C."/>
            <person name="Gautier V."/>
            <person name="Ament-Velasquez S.L."/>
            <person name="Kruys A."/>
            <person name="Hutchinson M.I."/>
            <person name="Powell A.J."/>
            <person name="Barry K."/>
            <person name="Miller A.N."/>
            <person name="Grigoriev I.V."/>
            <person name="Debuchy R."/>
            <person name="Gladieux P."/>
            <person name="Thoren M.H."/>
            <person name="Johannesson H."/>
        </authorList>
    </citation>
    <scope>NUCLEOTIDE SEQUENCE</scope>
    <source>
        <strain evidence="5">CBS 118394</strain>
    </source>
</reference>
<organism evidence="5 6">
    <name type="scientific">Apodospora peruviana</name>
    <dbReference type="NCBI Taxonomy" id="516989"/>
    <lineage>
        <taxon>Eukaryota</taxon>
        <taxon>Fungi</taxon>
        <taxon>Dikarya</taxon>
        <taxon>Ascomycota</taxon>
        <taxon>Pezizomycotina</taxon>
        <taxon>Sordariomycetes</taxon>
        <taxon>Sordariomycetidae</taxon>
        <taxon>Sordariales</taxon>
        <taxon>Lasiosphaeriaceae</taxon>
        <taxon>Apodospora</taxon>
    </lineage>
</organism>
<evidence type="ECO:0000313" key="5">
    <source>
        <dbReference type="EMBL" id="KAK3324868.1"/>
    </source>
</evidence>
<dbReference type="PANTHER" id="PTHR43205:SF7">
    <property type="entry name" value="PROSTAGLANDIN REDUCTASE 1"/>
    <property type="match status" value="1"/>
</dbReference>
<dbReference type="Pfam" id="PF00107">
    <property type="entry name" value="ADH_zinc_N"/>
    <property type="match status" value="1"/>
</dbReference>
<dbReference type="SUPFAM" id="SSF50129">
    <property type="entry name" value="GroES-like"/>
    <property type="match status" value="1"/>
</dbReference>
<sequence>MAETNKALIFKNIPNGLPIIGKDLTVEPVPYGPCPAGGVLLQSLYASIDPYQRSRMRSPSVKSYSPPFTLGDPINGRGIAKVLKSDTPQFKQGDLIIGLLPIQQHVAYEASKLAFLQPLQNPLGISDIRVFLGALGIPGVTAYAGLYEIGKPQKDETIFISAASGAVGQMVGQLAKLEGLRTIGSVGSDEKLEFITKTLGFDAGFNYKTEKPADALTRLAPEGLDIYYDNVGGEHLDAALGHMKNFGRVVMCGTIAEYNSAGPGDRYPLRNYSLIFSKRLAVRGFICSDKGIMDKYGREHQEKVQRWIKEGKIVTTTWEVEGIENSGEAFLALFSGRNFGKVVLKY</sequence>
<dbReference type="FunFam" id="3.40.50.720:FF:000121">
    <property type="entry name" value="Prostaglandin reductase 2"/>
    <property type="match status" value="1"/>
</dbReference>
<dbReference type="Gene3D" id="3.90.180.10">
    <property type="entry name" value="Medium-chain alcohol dehydrogenases, catalytic domain"/>
    <property type="match status" value="1"/>
</dbReference>
<dbReference type="InterPro" id="IPR013149">
    <property type="entry name" value="ADH-like_C"/>
</dbReference>
<dbReference type="InterPro" id="IPR020843">
    <property type="entry name" value="ER"/>
</dbReference>
<dbReference type="EMBL" id="JAUEDM010000002">
    <property type="protein sequence ID" value="KAK3324868.1"/>
    <property type="molecule type" value="Genomic_DNA"/>
</dbReference>
<evidence type="ECO:0000256" key="3">
    <source>
        <dbReference type="ARBA" id="ARBA00083301"/>
    </source>
</evidence>
<evidence type="ECO:0000259" key="4">
    <source>
        <dbReference type="SMART" id="SM00829"/>
    </source>
</evidence>
<name>A0AAE0IGT0_9PEZI</name>
<dbReference type="InterPro" id="IPR045010">
    <property type="entry name" value="MDR_fam"/>
</dbReference>
<dbReference type="Gene3D" id="3.40.50.720">
    <property type="entry name" value="NAD(P)-binding Rossmann-like Domain"/>
    <property type="match status" value="1"/>
</dbReference>
<dbReference type="SMART" id="SM00829">
    <property type="entry name" value="PKS_ER"/>
    <property type="match status" value="1"/>
</dbReference>
<dbReference type="GO" id="GO:0016628">
    <property type="term" value="F:oxidoreductase activity, acting on the CH-CH group of donors, NAD or NADP as acceptor"/>
    <property type="evidence" value="ECO:0007669"/>
    <property type="project" value="InterPro"/>
</dbReference>
<gene>
    <name evidence="5" type="ORF">B0H66DRAFT_470218</name>
</gene>
<dbReference type="AlphaFoldDB" id="A0AAE0IGT0"/>
<feature type="domain" description="Enoyl reductase (ER)" evidence="4">
    <location>
        <begin position="21"/>
        <end position="344"/>
    </location>
</feature>
<evidence type="ECO:0000313" key="6">
    <source>
        <dbReference type="Proteomes" id="UP001283341"/>
    </source>
</evidence>
<dbReference type="Proteomes" id="UP001283341">
    <property type="component" value="Unassembled WGS sequence"/>
</dbReference>
<keyword evidence="1" id="KW-0560">Oxidoreductase</keyword>
<evidence type="ECO:0000256" key="1">
    <source>
        <dbReference type="ARBA" id="ARBA00023002"/>
    </source>
</evidence>
<protein>
    <recommendedName>
        <fullName evidence="2">Dehydrogenase FUB6</fullName>
    </recommendedName>
    <alternativeName>
        <fullName evidence="3">Fusaric acid biosynthesis protein 6</fullName>
    </alternativeName>
</protein>
<proteinExistence type="predicted"/>
<dbReference type="SUPFAM" id="SSF51735">
    <property type="entry name" value="NAD(P)-binding Rossmann-fold domains"/>
    <property type="match status" value="1"/>
</dbReference>
<reference evidence="5" key="1">
    <citation type="journal article" date="2023" name="Mol. Phylogenet. Evol.">
        <title>Genome-scale phylogeny and comparative genomics of the fungal order Sordariales.</title>
        <authorList>
            <person name="Hensen N."/>
            <person name="Bonometti L."/>
            <person name="Westerberg I."/>
            <person name="Brannstrom I.O."/>
            <person name="Guillou S."/>
            <person name="Cros-Aarteil S."/>
            <person name="Calhoun S."/>
            <person name="Haridas S."/>
            <person name="Kuo A."/>
            <person name="Mondo S."/>
            <person name="Pangilinan J."/>
            <person name="Riley R."/>
            <person name="LaButti K."/>
            <person name="Andreopoulos B."/>
            <person name="Lipzen A."/>
            <person name="Chen C."/>
            <person name="Yan M."/>
            <person name="Daum C."/>
            <person name="Ng V."/>
            <person name="Clum A."/>
            <person name="Steindorff A."/>
            <person name="Ohm R.A."/>
            <person name="Martin F."/>
            <person name="Silar P."/>
            <person name="Natvig D.O."/>
            <person name="Lalanne C."/>
            <person name="Gautier V."/>
            <person name="Ament-Velasquez S.L."/>
            <person name="Kruys A."/>
            <person name="Hutchinson M.I."/>
            <person name="Powell A.J."/>
            <person name="Barry K."/>
            <person name="Miller A.N."/>
            <person name="Grigoriev I.V."/>
            <person name="Debuchy R."/>
            <person name="Gladieux P."/>
            <person name="Hiltunen Thoren M."/>
            <person name="Johannesson H."/>
        </authorList>
    </citation>
    <scope>NUCLEOTIDE SEQUENCE</scope>
    <source>
        <strain evidence="5">CBS 118394</strain>
    </source>
</reference>
<comment type="caution">
    <text evidence="5">The sequence shown here is derived from an EMBL/GenBank/DDBJ whole genome shotgun (WGS) entry which is preliminary data.</text>
</comment>
<keyword evidence="6" id="KW-1185">Reference proteome</keyword>
<dbReference type="InterPro" id="IPR011032">
    <property type="entry name" value="GroES-like_sf"/>
</dbReference>
<dbReference type="InterPro" id="IPR036291">
    <property type="entry name" value="NAD(P)-bd_dom_sf"/>
</dbReference>
<dbReference type="PANTHER" id="PTHR43205">
    <property type="entry name" value="PROSTAGLANDIN REDUCTASE"/>
    <property type="match status" value="1"/>
</dbReference>
<dbReference type="Pfam" id="PF16884">
    <property type="entry name" value="ADH_N_2"/>
    <property type="match status" value="1"/>
</dbReference>